<name>A0A6S6UJH7_9BACT</name>
<evidence type="ECO:0000313" key="6">
    <source>
        <dbReference type="EMBL" id="CAA6829847.1"/>
    </source>
</evidence>
<accession>A0A6S6UJH7</accession>
<feature type="region of interest" description="Disordered" evidence="2">
    <location>
        <begin position="650"/>
        <end position="710"/>
    </location>
</feature>
<evidence type="ECO:0000259" key="4">
    <source>
        <dbReference type="Pfam" id="PF03968"/>
    </source>
</evidence>
<protein>
    <recommendedName>
        <fullName evidence="4 5">Organic solvent tolerance-like N-terminal domain-containing protein</fullName>
    </recommendedName>
</protein>
<feature type="domain" description="Organic solvent tolerance-like N-terminal" evidence="5">
    <location>
        <begin position="40"/>
        <end position="194"/>
    </location>
</feature>
<keyword evidence="1 3" id="KW-0732">Signal</keyword>
<feature type="compositionally biased region" description="Basic residues" evidence="2">
    <location>
        <begin position="682"/>
        <end position="704"/>
    </location>
</feature>
<dbReference type="EMBL" id="CACVAQ010000522">
    <property type="protein sequence ID" value="CAA6829847.1"/>
    <property type="molecule type" value="Genomic_DNA"/>
</dbReference>
<organism evidence="6">
    <name type="scientific">uncultured Aureispira sp</name>
    <dbReference type="NCBI Taxonomy" id="1331704"/>
    <lineage>
        <taxon>Bacteria</taxon>
        <taxon>Pseudomonadati</taxon>
        <taxon>Bacteroidota</taxon>
        <taxon>Saprospiria</taxon>
        <taxon>Saprospirales</taxon>
        <taxon>Saprospiraceae</taxon>
        <taxon>Aureispira</taxon>
        <taxon>environmental samples</taxon>
    </lineage>
</organism>
<dbReference type="InterPro" id="IPR052037">
    <property type="entry name" value="LPS_export_LptA"/>
</dbReference>
<dbReference type="InterPro" id="IPR005653">
    <property type="entry name" value="OstA-like_N"/>
</dbReference>
<dbReference type="GO" id="GO:0015920">
    <property type="term" value="P:lipopolysaccharide transport"/>
    <property type="evidence" value="ECO:0007669"/>
    <property type="project" value="TreeGrafter"/>
</dbReference>
<evidence type="ECO:0000256" key="3">
    <source>
        <dbReference type="SAM" id="SignalP"/>
    </source>
</evidence>
<evidence type="ECO:0000256" key="2">
    <source>
        <dbReference type="SAM" id="MobiDB-lite"/>
    </source>
</evidence>
<feature type="domain" description="Organic solvent tolerance-like N-terminal" evidence="4">
    <location>
        <begin position="315"/>
        <end position="481"/>
    </location>
</feature>
<dbReference type="PANTHER" id="PTHR36504">
    <property type="entry name" value="LIPOPOLYSACCHARIDE EXPORT SYSTEM PROTEIN LPTA"/>
    <property type="match status" value="1"/>
</dbReference>
<feature type="compositionally biased region" description="Polar residues" evidence="2">
    <location>
        <begin position="654"/>
        <end position="666"/>
    </location>
</feature>
<dbReference type="PANTHER" id="PTHR36504:SF1">
    <property type="entry name" value="LIPOPOLYSACCHARIDE EXPORT SYSTEM PROTEIN LPTA"/>
    <property type="match status" value="1"/>
</dbReference>
<dbReference type="Gene3D" id="2.60.450.10">
    <property type="entry name" value="Lipopolysaccharide (LPS) transport protein A like domain"/>
    <property type="match status" value="3"/>
</dbReference>
<evidence type="ECO:0000256" key="1">
    <source>
        <dbReference type="ARBA" id="ARBA00022729"/>
    </source>
</evidence>
<dbReference type="GO" id="GO:0017089">
    <property type="term" value="F:glycolipid transfer activity"/>
    <property type="evidence" value="ECO:0007669"/>
    <property type="project" value="TreeGrafter"/>
</dbReference>
<dbReference type="GO" id="GO:0030288">
    <property type="term" value="C:outer membrane-bounded periplasmic space"/>
    <property type="evidence" value="ECO:0007669"/>
    <property type="project" value="TreeGrafter"/>
</dbReference>
<sequence length="710" mass="80578">MPLKYFLPCLFACLCFQHTSWAQLSDKPPIKDNLENDSSRIDIINIDKFKEKTTSNGLFRELTGNVHLKQKEMHIWCDTGFIFPNQQVEAFSNVQMLQDDSIRIFSDSLYYDGIQRFSRLRQNVVLKDTSMTLFTDKLDYDLTTRIATFPDGSLIESDSTTLISKKGTYNANTNVAHFSDSVRITNPNYKLTADSLAFNTQTEMAYFIGPTKVYNDEKVVYCEDGFYDSKKNYAELYKNARFENREDGKLEIAKGDTIIYDGAEDVYYLIGNAYFQNDDQEVFADTILMDGKTEQYTFRGNPIFKSRDSTSNQSIVANNSDYDALNKTMVFRGDVRVAQDNQIITTDSLDYNTETKSGLAKGNVVWQDTAAKLTITCGQAFYNDSTKYLLADLNPVLTTLIDNDTMWLKADTLISLPDSMDSEQRHLYAFHHVKTFKSNLQSLCDSLYYDAIDSTFYFYQNPILWVDGTQFTADTIHVEMKNSKIHEVRLFEKSMIVNTNEGTFFNQVKGRNALIQFKNGDIKTMHLDENGETVYYATDATGAYMLVNDIDCSSMVLFFAEKQIKRIRYEGKPKAVVYPMHQVDHNSLHLAGFQWLDSVQIKTKYEFLGLPEPIIIDSLQLDSASLDGTNLDSTALDSLLLPLDPSMPEGIDSMVSSPTDSLSTTTNSNKKKGAAALNNLKNSKRKKSKASKLKGKNPKLRSKNLKINEG</sequence>
<dbReference type="Pfam" id="PF13100">
    <property type="entry name" value="OstA_2"/>
    <property type="match status" value="1"/>
</dbReference>
<feature type="signal peptide" evidence="3">
    <location>
        <begin position="1"/>
        <end position="22"/>
    </location>
</feature>
<dbReference type="GO" id="GO:0009279">
    <property type="term" value="C:cell outer membrane"/>
    <property type="evidence" value="ECO:0007669"/>
    <property type="project" value="TreeGrafter"/>
</dbReference>
<reference evidence="6" key="1">
    <citation type="submission" date="2020-01" db="EMBL/GenBank/DDBJ databases">
        <authorList>
            <person name="Meier V. D."/>
            <person name="Meier V D."/>
        </authorList>
    </citation>
    <scope>NUCLEOTIDE SEQUENCE</scope>
    <source>
        <strain evidence="6">HLG_WM_MAG_10</strain>
    </source>
</reference>
<proteinExistence type="predicted"/>
<dbReference type="Pfam" id="PF03968">
    <property type="entry name" value="LptD_N"/>
    <property type="match status" value="1"/>
</dbReference>
<evidence type="ECO:0000259" key="5">
    <source>
        <dbReference type="Pfam" id="PF13100"/>
    </source>
</evidence>
<dbReference type="AlphaFoldDB" id="A0A6S6UJH7"/>
<gene>
    <name evidence="6" type="ORF">HELGO_WM25681</name>
</gene>
<feature type="chain" id="PRO_5027922614" description="Organic solvent tolerance-like N-terminal domain-containing protein" evidence="3">
    <location>
        <begin position="23"/>
        <end position="710"/>
    </location>
</feature>